<dbReference type="SMART" id="SM00702">
    <property type="entry name" value="P4Hc"/>
    <property type="match status" value="1"/>
</dbReference>
<comment type="caution">
    <text evidence="5">The sequence shown here is derived from an EMBL/GenBank/DDBJ whole genome shotgun (WGS) entry which is preliminary data.</text>
</comment>
<keyword evidence="2" id="KW-0223">Dioxygenase</keyword>
<evidence type="ECO:0000259" key="4">
    <source>
        <dbReference type="SMART" id="SM00702"/>
    </source>
</evidence>
<evidence type="ECO:0000256" key="1">
    <source>
        <dbReference type="ARBA" id="ARBA00001961"/>
    </source>
</evidence>
<dbReference type="RefSeq" id="WP_249847665.1">
    <property type="nucleotide sequence ID" value="NZ_JAMGBD010000001.1"/>
</dbReference>
<evidence type="ECO:0000256" key="2">
    <source>
        <dbReference type="ARBA" id="ARBA00022964"/>
    </source>
</evidence>
<dbReference type="EMBL" id="JAMGBD010000001">
    <property type="protein sequence ID" value="MCL6683615.1"/>
    <property type="molecule type" value="Genomic_DNA"/>
</dbReference>
<evidence type="ECO:0000256" key="3">
    <source>
        <dbReference type="ARBA" id="ARBA00023002"/>
    </source>
</evidence>
<feature type="domain" description="Prolyl 4-hydroxylase alpha subunit" evidence="4">
    <location>
        <begin position="23"/>
        <end position="240"/>
    </location>
</feature>
<evidence type="ECO:0000313" key="5">
    <source>
        <dbReference type="EMBL" id="MCL6683615.1"/>
    </source>
</evidence>
<dbReference type="PANTHER" id="PTHR12117:SF0">
    <property type="entry name" value="PROLYL 3-HYDROXYLASE OGFOD1"/>
    <property type="match status" value="1"/>
</dbReference>
<dbReference type="Proteomes" id="UP001165363">
    <property type="component" value="Unassembled WGS sequence"/>
</dbReference>
<dbReference type="InterPro" id="IPR006620">
    <property type="entry name" value="Pro_4_hyd_alph"/>
</dbReference>
<dbReference type="Pfam" id="PF13661">
    <property type="entry name" value="2OG-FeII_Oxy_4"/>
    <property type="match status" value="1"/>
</dbReference>
<evidence type="ECO:0000313" key="6">
    <source>
        <dbReference type="Proteomes" id="UP001165363"/>
    </source>
</evidence>
<dbReference type="Gene3D" id="2.60.120.620">
    <property type="entry name" value="q2cbj1_9rhob like domain"/>
    <property type="match status" value="1"/>
</dbReference>
<keyword evidence="6" id="KW-1185">Reference proteome</keyword>
<proteinExistence type="predicted"/>
<sequence length="242" mass="27725">MSSLLQLNPELDRESLAQEFERKGRLQIRDVLTFESARQLRDILTERTPWSLAIQSGSSAPTKIIPSHELAAMTPGQRRELVKDIGVAGQPDYAFAYEMYPLVTAYLERWRPGSLHERLLEDLNSAEMLTFMKDVSGMEDIVKMDGQATLYGPGHFLWPHSDAESERGRRVAYVLNLTLGDWKAEWGGYLNFYDSDWDIEQAFRPRFNCLNLFRVPQWHDVSIVTAGAALARYAITGWARNR</sequence>
<accession>A0ABT0RLZ8</accession>
<comment type="cofactor">
    <cofactor evidence="1">
        <name>L-ascorbate</name>
        <dbReference type="ChEBI" id="CHEBI:38290"/>
    </cofactor>
</comment>
<dbReference type="InterPro" id="IPR051842">
    <property type="entry name" value="uS12_prolyl_hydroxylase"/>
</dbReference>
<organism evidence="5 6">
    <name type="scientific">Sphingomonas alba</name>
    <dbReference type="NCBI Taxonomy" id="2908208"/>
    <lineage>
        <taxon>Bacteria</taxon>
        <taxon>Pseudomonadati</taxon>
        <taxon>Pseudomonadota</taxon>
        <taxon>Alphaproteobacteria</taxon>
        <taxon>Sphingomonadales</taxon>
        <taxon>Sphingomonadaceae</taxon>
        <taxon>Sphingomonas</taxon>
    </lineage>
</organism>
<dbReference type="PANTHER" id="PTHR12117">
    <property type="entry name" value="HISTONE ACETYLTRANSFERASE COMPLEX"/>
    <property type="match status" value="1"/>
</dbReference>
<dbReference type="InterPro" id="IPR039558">
    <property type="entry name" value="TPA1/OFD1_N"/>
</dbReference>
<keyword evidence="3" id="KW-0560">Oxidoreductase</keyword>
<reference evidence="5" key="1">
    <citation type="submission" date="2022-05" db="EMBL/GenBank/DDBJ databases">
        <authorList>
            <person name="Jo J.-H."/>
            <person name="Im W.-T."/>
        </authorList>
    </citation>
    <scope>NUCLEOTIDE SEQUENCE</scope>
    <source>
        <strain evidence="5">SE158</strain>
    </source>
</reference>
<protein>
    <submittedName>
        <fullName evidence="5">2OG-Fe(II) oxygenase</fullName>
    </submittedName>
</protein>
<name>A0ABT0RLZ8_9SPHN</name>
<gene>
    <name evidence="5" type="ORF">LZ536_06840</name>
</gene>